<comment type="caution">
    <text evidence="3">The sequence shown here is derived from an EMBL/GenBank/DDBJ whole genome shotgun (WGS) entry which is preliminary data.</text>
</comment>
<dbReference type="InterPro" id="IPR003695">
    <property type="entry name" value="Ppx_GppA_N"/>
</dbReference>
<dbReference type="OrthoDB" id="3698573at2"/>
<dbReference type="InterPro" id="IPR048951">
    <property type="entry name" value="Ppx_C"/>
</dbReference>
<dbReference type="GO" id="GO:0016462">
    <property type="term" value="F:pyrophosphatase activity"/>
    <property type="evidence" value="ECO:0007669"/>
    <property type="project" value="TreeGrafter"/>
</dbReference>
<evidence type="ECO:0000259" key="2">
    <source>
        <dbReference type="Pfam" id="PF21697"/>
    </source>
</evidence>
<keyword evidence="4" id="KW-1185">Reference proteome</keyword>
<dbReference type="EMBL" id="PZKF01000037">
    <property type="protein sequence ID" value="PTE16240.1"/>
    <property type="molecule type" value="Genomic_DNA"/>
</dbReference>
<reference evidence="3 4" key="1">
    <citation type="submission" date="2018-03" db="EMBL/GenBank/DDBJ databases">
        <title>Rhodobacter veldkampii.</title>
        <authorList>
            <person name="Meyer T.E."/>
            <person name="Miller S."/>
            <person name="Lodha T."/>
            <person name="Gandham S."/>
            <person name="Chintalapati S."/>
            <person name="Chintalapati V.R."/>
        </authorList>
    </citation>
    <scope>NUCLEOTIDE SEQUENCE [LARGE SCALE GENOMIC DNA]</scope>
    <source>
        <strain evidence="3 4">DSM 11550</strain>
    </source>
</reference>
<evidence type="ECO:0000313" key="3">
    <source>
        <dbReference type="EMBL" id="PTE16240.1"/>
    </source>
</evidence>
<dbReference type="Proteomes" id="UP000241899">
    <property type="component" value="Unassembled WGS sequence"/>
</dbReference>
<proteinExistence type="predicted"/>
<dbReference type="InterPro" id="IPR043129">
    <property type="entry name" value="ATPase_NBD"/>
</dbReference>
<dbReference type="InterPro" id="IPR050273">
    <property type="entry name" value="GppA/Ppx_hydrolase"/>
</dbReference>
<evidence type="ECO:0000313" key="4">
    <source>
        <dbReference type="Proteomes" id="UP000241899"/>
    </source>
</evidence>
<name>A0A2T4JEA0_9RHOB</name>
<dbReference type="RefSeq" id="WP_107325803.1">
    <property type="nucleotide sequence ID" value="NZ_NHSP01000018.1"/>
</dbReference>
<dbReference type="PANTHER" id="PTHR30005">
    <property type="entry name" value="EXOPOLYPHOSPHATASE"/>
    <property type="match status" value="1"/>
</dbReference>
<accession>A0A2T4JEA0</accession>
<dbReference type="CDD" id="cd24052">
    <property type="entry name" value="ASKHA_NBD_HpPPX-GppA-like"/>
    <property type="match status" value="1"/>
</dbReference>
<sequence length="518" mass="56958">MTGWTEAHDDDWDPFGRPIFEDDSTRALSRVGVVDVGSNSVRMVVFDGAARSPAYFYNEKVMAGLGLGLAETGRLNPAGRSRALSALKRFAILARGMGIEPLTCVATAAVREAADGPEFRRQVERETGLKLHVIDGAEEARLSAQGVLVGWPEAEGLVCDIGGNSMELAEVANGQIGRRVTSPLGPFRLQMVPGDKSALVDHIRTVIADLAEKMGSDHDRIYLVGGSWRAIARLDMERRGYPLTVLHEYRMGPDCVARTVAWLEKADLEALRARTGLSAARMELVPLAALVLRELMQGFHPKEIAISSYGIREGLLYEQMPDKLRRRDPLIESCRHAERTMARMPGFGKKLFAFIEPLFPNAPTERLRLIRAACLLHDTTWRAHPDYRAQSCFDNVTRANLGALSHPERVFLGVALLHRYRNSRAGSPMEAVFALLDEQQLQEAEILGKAMRFGAMFSIQSPEEAGALKLYPKKKALELTLTKRGAGLFGEVAEARFAALAAALKAQPRVIRPEPGTG</sequence>
<feature type="domain" description="Ppx/GppA phosphatase N-terminal" evidence="1">
    <location>
        <begin position="46"/>
        <end position="321"/>
    </location>
</feature>
<dbReference type="Gene3D" id="3.30.420.150">
    <property type="entry name" value="Exopolyphosphatase. Domain 2"/>
    <property type="match status" value="1"/>
</dbReference>
<evidence type="ECO:0000259" key="1">
    <source>
        <dbReference type="Pfam" id="PF02541"/>
    </source>
</evidence>
<protein>
    <submittedName>
        <fullName evidence="3">Exopolyphosphatase</fullName>
    </submittedName>
</protein>
<dbReference type="Pfam" id="PF21697">
    <property type="entry name" value="Ppx_C"/>
    <property type="match status" value="1"/>
</dbReference>
<organism evidence="3 4">
    <name type="scientific">Phaeovulum veldkampii DSM 11550</name>
    <dbReference type="NCBI Taxonomy" id="1185920"/>
    <lineage>
        <taxon>Bacteria</taxon>
        <taxon>Pseudomonadati</taxon>
        <taxon>Pseudomonadota</taxon>
        <taxon>Alphaproteobacteria</taxon>
        <taxon>Rhodobacterales</taxon>
        <taxon>Paracoccaceae</taxon>
        <taxon>Phaeovulum</taxon>
    </lineage>
</organism>
<gene>
    <name evidence="3" type="ORF">C5F46_13145</name>
</gene>
<dbReference type="Gene3D" id="1.10.3210.10">
    <property type="entry name" value="Hypothetical protein af1432"/>
    <property type="match status" value="1"/>
</dbReference>
<feature type="domain" description="Exopolyphosphatase C-terminal" evidence="2">
    <location>
        <begin position="364"/>
        <end position="501"/>
    </location>
</feature>
<dbReference type="AlphaFoldDB" id="A0A2T4JEA0"/>
<dbReference type="Gene3D" id="3.30.420.40">
    <property type="match status" value="1"/>
</dbReference>
<dbReference type="PANTHER" id="PTHR30005:SF0">
    <property type="entry name" value="RETROGRADE REGULATION PROTEIN 2"/>
    <property type="match status" value="1"/>
</dbReference>
<dbReference type="SUPFAM" id="SSF109604">
    <property type="entry name" value="HD-domain/PDEase-like"/>
    <property type="match status" value="1"/>
</dbReference>
<dbReference type="Pfam" id="PF02541">
    <property type="entry name" value="Ppx-GppA"/>
    <property type="match status" value="1"/>
</dbReference>
<dbReference type="SUPFAM" id="SSF53067">
    <property type="entry name" value="Actin-like ATPase domain"/>
    <property type="match status" value="2"/>
</dbReference>